<evidence type="ECO:0000256" key="1">
    <source>
        <dbReference type="ARBA" id="ARBA00022722"/>
    </source>
</evidence>
<comment type="function">
    <text evidence="4">SbcCD cleaves DNA hairpin structures. These structures can inhibit DNA replication and are intermediates in certain DNA recombination reactions. The complex acts as a 3'-&gt;5' double strand exonuclease that can open hairpins. It also has a 5' single-strand endonuclease activity.</text>
</comment>
<keyword evidence="7" id="KW-1185">Reference proteome</keyword>
<evidence type="ECO:0000313" key="7">
    <source>
        <dbReference type="Proteomes" id="UP000437748"/>
    </source>
</evidence>
<reference evidence="6 7" key="1">
    <citation type="submission" date="2019-10" db="EMBL/GenBank/DDBJ databases">
        <title>New species of Slilvanegrellaceae.</title>
        <authorList>
            <person name="Pitt A."/>
            <person name="Hahn M.W."/>
        </authorList>
    </citation>
    <scope>NUCLEOTIDE SEQUENCE [LARGE SCALE GENOMIC DNA]</scope>
    <source>
        <strain evidence="6 7">SP-Ram-0.45-NSY-1</strain>
    </source>
</reference>
<proteinExistence type="inferred from homology"/>
<evidence type="ECO:0000256" key="4">
    <source>
        <dbReference type="RuleBase" id="RU363069"/>
    </source>
</evidence>
<dbReference type="GO" id="GO:0008408">
    <property type="term" value="F:3'-5' exonuclease activity"/>
    <property type="evidence" value="ECO:0007669"/>
    <property type="project" value="InterPro"/>
</dbReference>
<dbReference type="NCBIfam" id="TIGR00619">
    <property type="entry name" value="sbcd"/>
    <property type="match status" value="1"/>
</dbReference>
<dbReference type="InterPro" id="IPR004843">
    <property type="entry name" value="Calcineurin-like_PHP"/>
</dbReference>
<dbReference type="InterPro" id="IPR050535">
    <property type="entry name" value="DNA_Repair-Maintenance_Comp"/>
</dbReference>
<keyword evidence="2 4" id="KW-0378">Hydrolase</keyword>
<accession>A0A6N6VPU6</accession>
<evidence type="ECO:0000256" key="2">
    <source>
        <dbReference type="ARBA" id="ARBA00022801"/>
    </source>
</evidence>
<dbReference type="SUPFAM" id="SSF56300">
    <property type="entry name" value="Metallo-dependent phosphatases"/>
    <property type="match status" value="1"/>
</dbReference>
<comment type="caution">
    <text evidence="6">The sequence shown here is derived from an EMBL/GenBank/DDBJ whole genome shotgun (WGS) entry which is preliminary data.</text>
</comment>
<dbReference type="AlphaFoldDB" id="A0A6N6VPU6"/>
<dbReference type="Proteomes" id="UP000437748">
    <property type="component" value="Unassembled WGS sequence"/>
</dbReference>
<keyword evidence="3 4" id="KW-0269">Exonuclease</keyword>
<dbReference type="InterPro" id="IPR041796">
    <property type="entry name" value="Mre11_N"/>
</dbReference>
<keyword evidence="4" id="KW-0255">Endonuclease</keyword>
<dbReference type="InterPro" id="IPR029052">
    <property type="entry name" value="Metallo-depent_PP-like"/>
</dbReference>
<dbReference type="OrthoDB" id="9773856at2"/>
<dbReference type="GO" id="GO:0004519">
    <property type="term" value="F:endonuclease activity"/>
    <property type="evidence" value="ECO:0007669"/>
    <property type="project" value="UniProtKB-KW"/>
</dbReference>
<dbReference type="RefSeq" id="WP_153421393.1">
    <property type="nucleotide sequence ID" value="NZ_WFLM01000005.1"/>
</dbReference>
<evidence type="ECO:0000259" key="5">
    <source>
        <dbReference type="Pfam" id="PF00149"/>
    </source>
</evidence>
<feature type="domain" description="Calcineurin-like phosphoesterase" evidence="5">
    <location>
        <begin position="1"/>
        <end position="234"/>
    </location>
</feature>
<name>A0A6N6VPU6_9BACT</name>
<dbReference type="Pfam" id="PF00149">
    <property type="entry name" value="Metallophos"/>
    <property type="match status" value="1"/>
</dbReference>
<organism evidence="6 7">
    <name type="scientific">Silvanigrella paludirubra</name>
    <dbReference type="NCBI Taxonomy" id="2499159"/>
    <lineage>
        <taxon>Bacteria</taxon>
        <taxon>Pseudomonadati</taxon>
        <taxon>Bdellovibrionota</taxon>
        <taxon>Oligoflexia</taxon>
        <taxon>Silvanigrellales</taxon>
        <taxon>Silvanigrellaceae</taxon>
        <taxon>Silvanigrella</taxon>
    </lineage>
</organism>
<gene>
    <name evidence="4 6" type="primary">sbcD</name>
    <name evidence="6" type="ORF">GCL60_14145</name>
</gene>
<dbReference type="PANTHER" id="PTHR30337">
    <property type="entry name" value="COMPONENT OF ATP-DEPENDENT DSDNA EXONUCLEASE"/>
    <property type="match status" value="1"/>
</dbReference>
<keyword evidence="4" id="KW-0235">DNA replication</keyword>
<dbReference type="GO" id="GO:0006310">
    <property type="term" value="P:DNA recombination"/>
    <property type="evidence" value="ECO:0007669"/>
    <property type="project" value="UniProtKB-KW"/>
</dbReference>
<evidence type="ECO:0000256" key="3">
    <source>
        <dbReference type="ARBA" id="ARBA00022839"/>
    </source>
</evidence>
<protein>
    <recommendedName>
        <fullName evidence="4">Nuclease SbcCD subunit D</fullName>
    </recommendedName>
</protein>
<dbReference type="InterPro" id="IPR004593">
    <property type="entry name" value="SbcD"/>
</dbReference>
<sequence length="408" mass="46511">MKILHTSDWHLGVSFEGISREEDHQFFINWLIDTLKEEQIDILIIAGDVFDQPQPSAEAQKIYYQFLFQVSKQTQVKKVIVLGGNHDSPSRLDAPSELLKLLDVFIVGGLNTNTNQLSRYLCPIYNINNEVELVIAVVPYIHEYKLGVRTSFQSEKEIQSNFKQKITEFYFNLAEEAEILAKNAPIMATGHLACVGCESDDAPLEVHMVGTLGGLPNDIFDPRFSYVALGHIHRAYHVENSNAYYCGSPIPLSIKESKTARYVQIVTFQSEKNHKPLIQKIEVPILRNIIEIKGNLEEISNILKNLSWKTAKPPLLAIQISVNTYIPGIDLEIRKNLNHLFFQNTPLIAYIRQIPILNNDSKKEYTEVVSLKDLTTEQVFIKMCESQNQIVDNDLLKAFRSLLNEENI</sequence>
<comment type="subunit">
    <text evidence="4">Heterodimer of SbcC and SbcD.</text>
</comment>
<dbReference type="GO" id="GO:0006260">
    <property type="term" value="P:DNA replication"/>
    <property type="evidence" value="ECO:0007669"/>
    <property type="project" value="UniProtKB-KW"/>
</dbReference>
<dbReference type="Gene3D" id="3.60.21.10">
    <property type="match status" value="1"/>
</dbReference>
<keyword evidence="4" id="KW-0233">DNA recombination</keyword>
<evidence type="ECO:0000313" key="6">
    <source>
        <dbReference type="EMBL" id="KAB8036976.1"/>
    </source>
</evidence>
<keyword evidence="1 4" id="KW-0540">Nuclease</keyword>
<dbReference type="PANTHER" id="PTHR30337:SF0">
    <property type="entry name" value="NUCLEASE SBCCD SUBUNIT D"/>
    <property type="match status" value="1"/>
</dbReference>
<dbReference type="EMBL" id="WFLM01000005">
    <property type="protein sequence ID" value="KAB8036976.1"/>
    <property type="molecule type" value="Genomic_DNA"/>
</dbReference>
<dbReference type="CDD" id="cd00840">
    <property type="entry name" value="MPP_Mre11_N"/>
    <property type="match status" value="1"/>
</dbReference>
<comment type="similarity">
    <text evidence="4">Belongs to the SbcD family.</text>
</comment>